<feature type="compositionally biased region" description="Polar residues" evidence="7">
    <location>
        <begin position="337"/>
        <end position="357"/>
    </location>
</feature>
<dbReference type="GO" id="GO:0008652">
    <property type="term" value="P:amino acid biosynthetic process"/>
    <property type="evidence" value="ECO:0007669"/>
    <property type="project" value="UniProtKB-KW"/>
</dbReference>
<dbReference type="SMART" id="SM00473">
    <property type="entry name" value="PAN_AP"/>
    <property type="match status" value="1"/>
</dbReference>
<dbReference type="SUPFAM" id="SSF57414">
    <property type="entry name" value="Hairpin loop containing domain-like"/>
    <property type="match status" value="1"/>
</dbReference>
<comment type="cofactor">
    <cofactor evidence="5">
        <name>Mn(2+)</name>
        <dbReference type="ChEBI" id="CHEBI:29035"/>
    </cofactor>
    <cofactor evidence="5">
        <name>Co(2+)</name>
        <dbReference type="ChEBI" id="CHEBI:48828"/>
    </cofactor>
    <cofactor evidence="5">
        <name>Cd(2+)</name>
        <dbReference type="ChEBI" id="CHEBI:48775"/>
    </cofactor>
    <text evidence="5">Binds 1 divalent cation per subunit. The enzyme is active with manganese, cobalt or cadmium ions.</text>
</comment>
<organism evidence="10 11">
    <name type="scientific">Polarella glacialis</name>
    <name type="common">Dinoflagellate</name>
    <dbReference type="NCBI Taxonomy" id="89957"/>
    <lineage>
        <taxon>Eukaryota</taxon>
        <taxon>Sar</taxon>
        <taxon>Alveolata</taxon>
        <taxon>Dinophyceae</taxon>
        <taxon>Suessiales</taxon>
        <taxon>Suessiaceae</taxon>
        <taxon>Polarella</taxon>
    </lineage>
</organism>
<comment type="caution">
    <text evidence="10">The sequence shown here is derived from an EMBL/GenBank/DDBJ whole genome shotgun (WGS) entry which is preliminary data.</text>
</comment>
<keyword evidence="5" id="KW-0104">Cadmium</keyword>
<dbReference type="SMART" id="SM00254">
    <property type="entry name" value="ShKT"/>
    <property type="match status" value="1"/>
</dbReference>
<proteinExistence type="inferred from homology"/>
<feature type="domain" description="ShKT" evidence="9">
    <location>
        <begin position="222"/>
        <end position="263"/>
    </location>
</feature>
<dbReference type="EC" id="2.5.1.54" evidence="6"/>
<comment type="similarity">
    <text evidence="2 6">Belongs to the class-II DAHP synthase family.</text>
</comment>
<feature type="compositionally biased region" description="Polar residues" evidence="7">
    <location>
        <begin position="293"/>
        <end position="305"/>
    </location>
</feature>
<keyword evidence="5" id="KW-0464">Manganese</keyword>
<dbReference type="GO" id="GO:0003849">
    <property type="term" value="F:3-deoxy-7-phosphoheptulonate synthase activity"/>
    <property type="evidence" value="ECO:0007669"/>
    <property type="project" value="UniProtKB-EC"/>
</dbReference>
<dbReference type="Gene3D" id="3.50.4.10">
    <property type="entry name" value="Hepatocyte Growth Factor"/>
    <property type="match status" value="1"/>
</dbReference>
<evidence type="ECO:0000256" key="6">
    <source>
        <dbReference type="RuleBase" id="RU363071"/>
    </source>
</evidence>
<dbReference type="OrthoDB" id="2338at2759"/>
<evidence type="ECO:0000313" key="10">
    <source>
        <dbReference type="EMBL" id="CAE8593312.1"/>
    </source>
</evidence>
<comment type="catalytic activity">
    <reaction evidence="4 6">
        <text>D-erythrose 4-phosphate + phosphoenolpyruvate + H2O = 7-phospho-2-dehydro-3-deoxy-D-arabino-heptonate + phosphate</text>
        <dbReference type="Rhea" id="RHEA:14717"/>
        <dbReference type="ChEBI" id="CHEBI:15377"/>
        <dbReference type="ChEBI" id="CHEBI:16897"/>
        <dbReference type="ChEBI" id="CHEBI:43474"/>
        <dbReference type="ChEBI" id="CHEBI:58394"/>
        <dbReference type="ChEBI" id="CHEBI:58702"/>
        <dbReference type="EC" id="2.5.1.54"/>
    </reaction>
</comment>
<evidence type="ECO:0000256" key="7">
    <source>
        <dbReference type="SAM" id="MobiDB-lite"/>
    </source>
</evidence>
<dbReference type="Gene3D" id="3.20.20.70">
    <property type="entry name" value="Aldolase class I"/>
    <property type="match status" value="1"/>
</dbReference>
<protein>
    <recommendedName>
        <fullName evidence="6">Phospho-2-dehydro-3-deoxyheptonate aldolase</fullName>
        <ecNumber evidence="6">2.5.1.54</ecNumber>
    </recommendedName>
</protein>
<dbReference type="AlphaFoldDB" id="A0A813E5W4"/>
<evidence type="ECO:0000259" key="8">
    <source>
        <dbReference type="PROSITE" id="PS50948"/>
    </source>
</evidence>
<evidence type="ECO:0000256" key="4">
    <source>
        <dbReference type="ARBA" id="ARBA00047508"/>
    </source>
</evidence>
<keyword evidence="6" id="KW-0057">Aromatic amino acid biosynthesis</keyword>
<gene>
    <name evidence="10" type="ORF">PGLA1383_LOCUS11909</name>
</gene>
<evidence type="ECO:0000256" key="2">
    <source>
        <dbReference type="ARBA" id="ARBA00008911"/>
    </source>
</evidence>
<dbReference type="SUPFAM" id="SSF51569">
    <property type="entry name" value="Aldolase"/>
    <property type="match status" value="1"/>
</dbReference>
<dbReference type="GO" id="GO:0009073">
    <property type="term" value="P:aromatic amino acid family biosynthetic process"/>
    <property type="evidence" value="ECO:0007669"/>
    <property type="project" value="UniProtKB-KW"/>
</dbReference>
<dbReference type="InterPro" id="IPR003609">
    <property type="entry name" value="Pan_app"/>
</dbReference>
<feature type="compositionally biased region" description="Polar residues" evidence="7">
    <location>
        <begin position="272"/>
        <end position="285"/>
    </location>
</feature>
<keyword evidence="6" id="KW-0028">Amino-acid biosynthesis</keyword>
<reference evidence="10" key="1">
    <citation type="submission" date="2021-02" db="EMBL/GenBank/DDBJ databases">
        <authorList>
            <person name="Dougan E. K."/>
            <person name="Rhodes N."/>
            <person name="Thang M."/>
            <person name="Chan C."/>
        </authorList>
    </citation>
    <scope>NUCLEOTIDE SEQUENCE</scope>
</reference>
<keyword evidence="3 6" id="KW-0808">Transferase</keyword>
<dbReference type="InterPro" id="IPR002480">
    <property type="entry name" value="DAHP_synth_2"/>
</dbReference>
<accession>A0A813E5W4</accession>
<dbReference type="UniPathway" id="UPA00053">
    <property type="reaction ID" value="UER00084"/>
</dbReference>
<dbReference type="PANTHER" id="PTHR21337:SF0">
    <property type="entry name" value="PHOSPHO-2-DEHYDRO-3-DEOXYHEPTONATE ALDOLASE"/>
    <property type="match status" value="1"/>
</dbReference>
<comment type="pathway">
    <text evidence="1 6">Metabolic intermediate biosynthesis; chorismate biosynthesis; chorismate from D-erythrose 4-phosphate and phosphoenolpyruvate: step 1/7.</text>
</comment>
<evidence type="ECO:0000313" key="11">
    <source>
        <dbReference type="Proteomes" id="UP000654075"/>
    </source>
</evidence>
<feature type="domain" description="Apple" evidence="8">
    <location>
        <begin position="570"/>
        <end position="648"/>
    </location>
</feature>
<feature type="binding site" evidence="5">
    <location>
        <position position="68"/>
    </location>
    <ligand>
        <name>Mn(2+)</name>
        <dbReference type="ChEBI" id="CHEBI:29035"/>
    </ligand>
</feature>
<dbReference type="GO" id="GO:0009423">
    <property type="term" value="P:chorismate biosynthetic process"/>
    <property type="evidence" value="ECO:0007669"/>
    <property type="project" value="UniProtKB-UniPathway"/>
</dbReference>
<keyword evidence="11" id="KW-1185">Reference proteome</keyword>
<name>A0A813E5W4_POLGL</name>
<dbReference type="Pfam" id="PF01549">
    <property type="entry name" value="ShK"/>
    <property type="match status" value="1"/>
</dbReference>
<dbReference type="PANTHER" id="PTHR21337">
    <property type="entry name" value="PHOSPHO-2-DEHYDRO-3-DEOXYHEPTONATE ALDOLASE 1, 2"/>
    <property type="match status" value="1"/>
</dbReference>
<dbReference type="PROSITE" id="PS51670">
    <property type="entry name" value="SHKT"/>
    <property type="match status" value="1"/>
</dbReference>
<evidence type="ECO:0000256" key="1">
    <source>
        <dbReference type="ARBA" id="ARBA00004688"/>
    </source>
</evidence>
<dbReference type="PROSITE" id="PS50948">
    <property type="entry name" value="PAN"/>
    <property type="match status" value="1"/>
</dbReference>
<dbReference type="Proteomes" id="UP000654075">
    <property type="component" value="Unassembled WGS sequence"/>
</dbReference>
<feature type="region of interest" description="Disordered" evidence="7">
    <location>
        <begin position="267"/>
        <end position="362"/>
    </location>
</feature>
<sequence length="729" mass="79018">MAAWSPSSWRPKVQHQMAEWEDKELASKVLTKLGKLPPLVQYKEADRLKKLLAEAGRGERFIIQGGDCAERFMDCEQDRLEAQLKLILQMGMIVQQVTGKPTVKICRIAGQYGKPRSKPTETVEGFGEIKSFKGDNINGFEPKDRNWDPDRLLQGSRLRVKGVKGGLPVVRFAALAGGRTMAVHATPLKYSCTVLLLLLVDSLVCCFSETPAVASTDDAQDCRDRDDRWVTHGTTCAKMKRLCKDDGYDQLVRSWCPKSCGICISDEKTGDDSSQNEAEQAQRNGTVVHKGPQGTNATQSWNWSDTLGPKDESTSPASKDQFTRALPLTDRLKLDRNLSNASCPEGSNLSNDSSGSAQAGVVATRSTMSSALDNSFSTHTLVEKKADGQVNSSRSDFATANASSGVIAATGGGSAAAGNTSGRFDLRPSLLEDLEDVPFVGPLLHGSGRSLPTHPVKTGNRSFHARVAKVHGSNGTTQAVNQFFNAATSHARNLSILRNANSEPAAFDIQLVGGEAALASLGSSNPAKLNIDFSLDDESVEPWKLMSDGLSERLLQKPAGTEVAEEEKACPLGYERVAGDVYGSDQWTGNWKHSADSIEDCAWRCLRQPGCGSFEYSPSKKKCFRNSQTRPTSEQDRGDFVFCRRRPCPSSKTEDSCLGHAEPAGHYSKEISLRPGSYCIWSAGACQAPMACTDNDCFLPDGGLPGMELPSRYTLWISKAGLQATMLPK</sequence>
<dbReference type="Pfam" id="PF01474">
    <property type="entry name" value="DAHP_synth_2"/>
    <property type="match status" value="1"/>
</dbReference>
<evidence type="ECO:0000256" key="5">
    <source>
        <dbReference type="PIRSR" id="PIRSR602480-1"/>
    </source>
</evidence>
<evidence type="ECO:0000256" key="3">
    <source>
        <dbReference type="ARBA" id="ARBA00022679"/>
    </source>
</evidence>
<dbReference type="EMBL" id="CAJNNV010006251">
    <property type="protein sequence ID" value="CAE8593312.1"/>
    <property type="molecule type" value="Genomic_DNA"/>
</dbReference>
<feature type="binding site" evidence="5">
    <location>
        <position position="107"/>
    </location>
    <ligand>
        <name>phosphoenolpyruvate</name>
        <dbReference type="ChEBI" id="CHEBI:58702"/>
    </ligand>
</feature>
<evidence type="ECO:0000259" key="9">
    <source>
        <dbReference type="PROSITE" id="PS51670"/>
    </source>
</evidence>
<dbReference type="InterPro" id="IPR013785">
    <property type="entry name" value="Aldolase_TIM"/>
</dbReference>
<keyword evidence="5" id="KW-0170">Cobalt</keyword>
<dbReference type="InterPro" id="IPR003582">
    <property type="entry name" value="ShKT_dom"/>
</dbReference>
<dbReference type="Pfam" id="PF00024">
    <property type="entry name" value="PAN_1"/>
    <property type="match status" value="1"/>
</dbReference>
<dbReference type="Gene3D" id="1.10.10.1940">
    <property type="match status" value="1"/>
</dbReference>